<accession>A0A8J2Y9Y6</accession>
<name>A0A8J2Y9Y6_9BACL</name>
<reference evidence="2" key="1">
    <citation type="journal article" date="2014" name="Int. J. Syst. Evol. Microbiol.">
        <title>Complete genome sequence of Corynebacterium casei LMG S-19264T (=DSM 44701T), isolated from a smear-ripened cheese.</title>
        <authorList>
            <consortium name="US DOE Joint Genome Institute (JGI-PGF)"/>
            <person name="Walter F."/>
            <person name="Albersmeier A."/>
            <person name="Kalinowski J."/>
            <person name="Ruckert C."/>
        </authorList>
    </citation>
    <scope>NUCLEOTIDE SEQUENCE</scope>
    <source>
        <strain evidence="2">CGMCC 1.15179</strain>
    </source>
</reference>
<keyword evidence="3" id="KW-1185">Reference proteome</keyword>
<feature type="compositionally biased region" description="Polar residues" evidence="1">
    <location>
        <begin position="40"/>
        <end position="50"/>
    </location>
</feature>
<evidence type="ECO:0000313" key="3">
    <source>
        <dbReference type="Proteomes" id="UP000625210"/>
    </source>
</evidence>
<comment type="caution">
    <text evidence="2">The sequence shown here is derived from an EMBL/GenBank/DDBJ whole genome shotgun (WGS) entry which is preliminary data.</text>
</comment>
<feature type="compositionally biased region" description="Basic residues" evidence="1">
    <location>
        <begin position="1"/>
        <end position="10"/>
    </location>
</feature>
<evidence type="ECO:0000313" key="2">
    <source>
        <dbReference type="EMBL" id="GGE27872.1"/>
    </source>
</evidence>
<proteinExistence type="predicted"/>
<dbReference type="EMBL" id="BMHQ01000015">
    <property type="protein sequence ID" value="GGE27872.1"/>
    <property type="molecule type" value="Genomic_DNA"/>
</dbReference>
<gene>
    <name evidence="2" type="ORF">GCM10011571_32550</name>
</gene>
<reference evidence="2" key="2">
    <citation type="submission" date="2020-09" db="EMBL/GenBank/DDBJ databases">
        <authorList>
            <person name="Sun Q."/>
            <person name="Zhou Y."/>
        </authorList>
    </citation>
    <scope>NUCLEOTIDE SEQUENCE</scope>
    <source>
        <strain evidence="2">CGMCC 1.15179</strain>
    </source>
</reference>
<organism evidence="2 3">
    <name type="scientific">Marinithermofilum abyssi</name>
    <dbReference type="NCBI Taxonomy" id="1571185"/>
    <lineage>
        <taxon>Bacteria</taxon>
        <taxon>Bacillati</taxon>
        <taxon>Bacillota</taxon>
        <taxon>Bacilli</taxon>
        <taxon>Bacillales</taxon>
        <taxon>Thermoactinomycetaceae</taxon>
        <taxon>Marinithermofilum</taxon>
    </lineage>
</organism>
<dbReference type="Proteomes" id="UP000625210">
    <property type="component" value="Unassembled WGS sequence"/>
</dbReference>
<dbReference type="AlphaFoldDB" id="A0A8J2Y9Y6"/>
<evidence type="ECO:0000256" key="1">
    <source>
        <dbReference type="SAM" id="MobiDB-lite"/>
    </source>
</evidence>
<feature type="region of interest" description="Disordered" evidence="1">
    <location>
        <begin position="1"/>
        <end position="51"/>
    </location>
</feature>
<sequence>MSSTGKRRQQKTPNGGFPSEEAVNTRGTKEAPSWPAARTGHSSAQSNTDNLLEKILNRDNLVQAYRRVVPTEARPVWTAWT</sequence>
<protein>
    <submittedName>
        <fullName evidence="2">Uncharacterized protein</fullName>
    </submittedName>
</protein>